<feature type="compositionally biased region" description="Low complexity" evidence="1">
    <location>
        <begin position="209"/>
        <end position="234"/>
    </location>
</feature>
<feature type="region of interest" description="Disordered" evidence="1">
    <location>
        <begin position="207"/>
        <end position="274"/>
    </location>
</feature>
<feature type="region of interest" description="Disordered" evidence="1">
    <location>
        <begin position="78"/>
        <end position="99"/>
    </location>
</feature>
<evidence type="ECO:0000313" key="2">
    <source>
        <dbReference type="EMBL" id="CAG5082330.1"/>
    </source>
</evidence>
<dbReference type="Proteomes" id="UP001158576">
    <property type="component" value="Chromosome PAR"/>
</dbReference>
<accession>A0ABN7RSW9</accession>
<dbReference type="EMBL" id="OU015568">
    <property type="protein sequence ID" value="CAG5082330.1"/>
    <property type="molecule type" value="Genomic_DNA"/>
</dbReference>
<sequence>MTPFLLKEKPREDSTKLVLKTERKQQTEREMDLNYRESDEEVVKIEPNSSMSMDGQDMTFGLGTGLDQLPFGAIPSQQAVAQPAPRTPANPTGGKKVSGRVERAARIAELFDAGSPRVRLDHFVYKVDDNPVFDAARVFLDGECQNLVYCCDPKCAEKPTFKRFFSGMERRRAFNTLKPQRSKFYQHSDNNHGTYYRFLRGSTVKSHTKASQAKNAQQQQQQLASLQAAQAAQNLPMPGVTGMPGTSGLNILPQQVLPKPPKQPKQKKSPAGGVKAAQMQEFVAICSDIMTKVSKHELPGDFWTSEEMFEFVYGLVERQQRGEPVTQITIEEALDKLKTRHEFKEQNILAIEDGMAPPTKKMKVANDEDVRTIVQIWESQPMRISLEDHIFPIDDYSQFSISRVRLDGECLGLMRCNHPLCAEKPLADRLHKIWFSSRTGQPHKYSVRRHHEQCHFGKMLSRSQIIDAAALVISDSQLPLDSWSKPSFKHFISSCGQSTTFNKNTISVEEIVAAMRKANRPLSESHRIELINAGKAILIYETDPNRAEVKPEPIEKPEENDGIQIEEIEGGIDDSMGEDMPLSDLLNQPPKPPAQLSLAAVTSASGDGGGTATPSAASGGMPTGATGTSNAAKAPLPPGSAAADVVAAAKAGNASASGGATGDPPGAESDDDDLEDEDEEMEDESDIPIDQEIVKYPGKCTDLYAVYERWAPILSTEAKEKLVADFSLNDPLYQKPEDIEDPELRLTIRDEWVTVFPAWLANFKPMNAKDDGFQRIPLSDILAMRRMYRTELQARRAVPAK</sequence>
<name>A0ABN7RSW9_OIKDI</name>
<protein>
    <submittedName>
        <fullName evidence="2">Oidioi.mRNA.OKI2018_I69.PAR.g10097.t2.cds</fullName>
    </submittedName>
</protein>
<reference evidence="2 3" key="1">
    <citation type="submission" date="2021-04" db="EMBL/GenBank/DDBJ databases">
        <authorList>
            <person name="Bliznina A."/>
        </authorList>
    </citation>
    <scope>NUCLEOTIDE SEQUENCE [LARGE SCALE GENOMIC DNA]</scope>
</reference>
<feature type="region of interest" description="Disordered" evidence="1">
    <location>
        <begin position="654"/>
        <end position="685"/>
    </location>
</feature>
<feature type="region of interest" description="Disordered" evidence="1">
    <location>
        <begin position="572"/>
        <end position="639"/>
    </location>
</feature>
<keyword evidence="3" id="KW-1185">Reference proteome</keyword>
<proteinExistence type="predicted"/>
<evidence type="ECO:0000256" key="1">
    <source>
        <dbReference type="SAM" id="MobiDB-lite"/>
    </source>
</evidence>
<evidence type="ECO:0000313" key="3">
    <source>
        <dbReference type="Proteomes" id="UP001158576"/>
    </source>
</evidence>
<organism evidence="2 3">
    <name type="scientific">Oikopleura dioica</name>
    <name type="common">Tunicate</name>
    <dbReference type="NCBI Taxonomy" id="34765"/>
    <lineage>
        <taxon>Eukaryota</taxon>
        <taxon>Metazoa</taxon>
        <taxon>Chordata</taxon>
        <taxon>Tunicata</taxon>
        <taxon>Appendicularia</taxon>
        <taxon>Copelata</taxon>
        <taxon>Oikopleuridae</taxon>
        <taxon>Oikopleura</taxon>
    </lineage>
</organism>
<feature type="compositionally biased region" description="Acidic residues" evidence="1">
    <location>
        <begin position="668"/>
        <end position="685"/>
    </location>
</feature>
<gene>
    <name evidence="2" type="ORF">OKIOD_LOCUS1655</name>
</gene>